<evidence type="ECO:0000313" key="2">
    <source>
        <dbReference type="Proteomes" id="UP000244989"/>
    </source>
</evidence>
<dbReference type="RefSeq" id="WP_146183458.1">
    <property type="nucleotide sequence ID" value="NZ_CP026947.1"/>
</dbReference>
<dbReference type="Gene3D" id="3.30.565.10">
    <property type="entry name" value="Histidine kinase-like ATPase, C-terminal domain"/>
    <property type="match status" value="1"/>
</dbReference>
<reference evidence="2" key="1">
    <citation type="submission" date="2018-04" db="EMBL/GenBank/DDBJ databases">
        <authorList>
            <person name="Liu S."/>
            <person name="Wang Z."/>
            <person name="Li J."/>
        </authorList>
    </citation>
    <scope>NUCLEOTIDE SEQUENCE [LARGE SCALE GENOMIC DNA]</scope>
    <source>
        <strain evidence="2">2189</strain>
    </source>
</reference>
<dbReference type="Proteomes" id="UP000244989">
    <property type="component" value="Unassembled WGS sequence"/>
</dbReference>
<keyword evidence="2" id="KW-1185">Reference proteome</keyword>
<dbReference type="InterPro" id="IPR036890">
    <property type="entry name" value="HATPase_C_sf"/>
</dbReference>
<dbReference type="AlphaFoldDB" id="A0A2U1T842"/>
<dbReference type="EMBL" id="QEEZ01000005">
    <property type="protein sequence ID" value="PWC02174.1"/>
    <property type="molecule type" value="Genomic_DNA"/>
</dbReference>
<dbReference type="SUPFAM" id="SSF55874">
    <property type="entry name" value="ATPase domain of HSP90 chaperone/DNA topoisomerase II/histidine kinase"/>
    <property type="match status" value="1"/>
</dbReference>
<dbReference type="OrthoDB" id="3253720at2"/>
<comment type="caution">
    <text evidence="1">The sequence shown here is derived from an EMBL/GenBank/DDBJ whole genome shotgun (WGS) entry which is preliminary data.</text>
</comment>
<gene>
    <name evidence="1" type="ORF">DF222_03550</name>
</gene>
<protein>
    <recommendedName>
        <fullName evidence="3">ATP-binding protein</fullName>
    </recommendedName>
</protein>
<proteinExistence type="predicted"/>
<evidence type="ECO:0000313" key="1">
    <source>
        <dbReference type="EMBL" id="PWC02174.1"/>
    </source>
</evidence>
<sequence length="130" mass="14521">MDTLVDNCRALSSVAGFPVQVTGNAKNISFGARRAREVRYCLREITANVIKHGHTEDPVTITVSQHQGGVYIGIENSLSRQRVPNIYSTGSGLDILSDRMERVNGRFDYTTDGTRWCSALILFDEDNEKR</sequence>
<organism evidence="1 2">
    <name type="scientific">Corynebacterium yudongzhengii</name>
    <dbReference type="NCBI Taxonomy" id="2080740"/>
    <lineage>
        <taxon>Bacteria</taxon>
        <taxon>Bacillati</taxon>
        <taxon>Actinomycetota</taxon>
        <taxon>Actinomycetes</taxon>
        <taxon>Mycobacteriales</taxon>
        <taxon>Corynebacteriaceae</taxon>
        <taxon>Corynebacterium</taxon>
    </lineage>
</organism>
<accession>A0A2U1T842</accession>
<evidence type="ECO:0008006" key="3">
    <source>
        <dbReference type="Google" id="ProtNLM"/>
    </source>
</evidence>
<name>A0A2U1T842_9CORY</name>